<accession>A0ABV6V9G8</accession>
<keyword evidence="2" id="KW-0472">Membrane</keyword>
<dbReference type="SMART" id="SM00331">
    <property type="entry name" value="PP2C_SIG"/>
    <property type="match status" value="1"/>
</dbReference>
<sequence length="495" mass="51985">MSLVLRFAAGSHKGMIREGNEDSGYAGPRLLAVADGMGGQAAGEVASSEVLSTMVELDEDVPGTDPLTALSAAADRANERLRLLVEGDPALEGMGTTLTALLWTGQRAGLIHIGDSRAYLLRDGALSQITQDHTWVQRLVDEGRITEEEASTHPQRSLIMRALMGTGEVESDLSIREVRAGDRYLICSDGLSGVVSHQTLEETLGSYYAPEQTVSELIQLALRGGGPDNITCVVADVLDVTDGDTVAGHFSDTPVVVGAVADGPPTITHHAMANTPAARAASLGRPQPGASAAAAPGYQGGYDQDYQDESYAQDETDQDYLPEEGGRRSRRKQREGRRRRWAVPVVVLVVVLALIGSAGYFGYRWTQTQYFVGADGSTVAIYQGVNQSLAGISLSKVHQATDIQLKDLPPAEQTHVKGTISAGSLKDAQSQVATLKTQADLCKAKAAAGTTANNPAPAPSAGPSSKPSTTPSTVPSATPSLSPQLQQMADQCVAS</sequence>
<dbReference type="InterPro" id="IPR015655">
    <property type="entry name" value="PP2C"/>
</dbReference>
<organism evidence="4 5">
    <name type="scientific">Streptacidiphilus alkalitolerans</name>
    <dbReference type="NCBI Taxonomy" id="3342712"/>
    <lineage>
        <taxon>Bacteria</taxon>
        <taxon>Bacillati</taxon>
        <taxon>Actinomycetota</taxon>
        <taxon>Actinomycetes</taxon>
        <taxon>Kitasatosporales</taxon>
        <taxon>Streptomycetaceae</taxon>
        <taxon>Streptacidiphilus</taxon>
    </lineage>
</organism>
<comment type="caution">
    <text evidence="4">The sequence shown here is derived from an EMBL/GenBank/DDBJ whole genome shotgun (WGS) entry which is preliminary data.</text>
</comment>
<feature type="compositionally biased region" description="Low complexity" evidence="1">
    <location>
        <begin position="284"/>
        <end position="304"/>
    </location>
</feature>
<feature type="domain" description="PPM-type phosphatase" evidence="3">
    <location>
        <begin position="6"/>
        <end position="237"/>
    </location>
</feature>
<keyword evidence="4" id="KW-0378">Hydrolase</keyword>
<dbReference type="SMART" id="SM00332">
    <property type="entry name" value="PP2Cc"/>
    <property type="match status" value="1"/>
</dbReference>
<protein>
    <submittedName>
        <fullName evidence="4">PP2C family serine/threonine-protein phosphatase</fullName>
        <ecNumber evidence="4">3.1.3.16</ecNumber>
    </submittedName>
</protein>
<dbReference type="InterPro" id="IPR036457">
    <property type="entry name" value="PPM-type-like_dom_sf"/>
</dbReference>
<evidence type="ECO:0000313" key="4">
    <source>
        <dbReference type="EMBL" id="MFC1410318.1"/>
    </source>
</evidence>
<dbReference type="GO" id="GO:0004722">
    <property type="term" value="F:protein serine/threonine phosphatase activity"/>
    <property type="evidence" value="ECO:0007669"/>
    <property type="project" value="UniProtKB-EC"/>
</dbReference>
<dbReference type="EMBL" id="JBHEZX010000005">
    <property type="protein sequence ID" value="MFC1410318.1"/>
    <property type="molecule type" value="Genomic_DNA"/>
</dbReference>
<evidence type="ECO:0000259" key="3">
    <source>
        <dbReference type="PROSITE" id="PS51746"/>
    </source>
</evidence>
<dbReference type="InterPro" id="IPR001932">
    <property type="entry name" value="PPM-type_phosphatase-like_dom"/>
</dbReference>
<gene>
    <name evidence="4" type="ORF">ACEZDG_13685</name>
</gene>
<feature type="transmembrane region" description="Helical" evidence="2">
    <location>
        <begin position="341"/>
        <end position="363"/>
    </location>
</feature>
<dbReference type="CDD" id="cd00143">
    <property type="entry name" value="PP2Cc"/>
    <property type="match status" value="1"/>
</dbReference>
<evidence type="ECO:0000256" key="2">
    <source>
        <dbReference type="SAM" id="Phobius"/>
    </source>
</evidence>
<reference evidence="4 5" key="1">
    <citation type="submission" date="2024-09" db="EMBL/GenBank/DDBJ databases">
        <authorList>
            <person name="Lee S.D."/>
        </authorList>
    </citation>
    <scope>NUCLEOTIDE SEQUENCE [LARGE SCALE GENOMIC DNA]</scope>
    <source>
        <strain evidence="4 5">N1-1</strain>
    </source>
</reference>
<dbReference type="EC" id="3.1.3.16" evidence="4"/>
<dbReference type="PROSITE" id="PS51746">
    <property type="entry name" value="PPM_2"/>
    <property type="match status" value="1"/>
</dbReference>
<feature type="compositionally biased region" description="Acidic residues" evidence="1">
    <location>
        <begin position="305"/>
        <end position="322"/>
    </location>
</feature>
<dbReference type="PANTHER" id="PTHR13832:SF827">
    <property type="entry name" value="PROTEIN PHOSPHATASE 1L"/>
    <property type="match status" value="1"/>
</dbReference>
<dbReference type="PANTHER" id="PTHR13832">
    <property type="entry name" value="PROTEIN PHOSPHATASE 2C"/>
    <property type="match status" value="1"/>
</dbReference>
<name>A0ABV6V9G8_9ACTN</name>
<feature type="compositionally biased region" description="Low complexity" evidence="1">
    <location>
        <begin position="447"/>
        <end position="483"/>
    </location>
</feature>
<dbReference type="Pfam" id="PF13672">
    <property type="entry name" value="PP2C_2"/>
    <property type="match status" value="1"/>
</dbReference>
<dbReference type="Gene3D" id="3.60.40.10">
    <property type="entry name" value="PPM-type phosphatase domain"/>
    <property type="match status" value="1"/>
</dbReference>
<feature type="region of interest" description="Disordered" evidence="1">
    <location>
        <begin position="277"/>
        <end position="336"/>
    </location>
</feature>
<proteinExistence type="predicted"/>
<feature type="region of interest" description="Disordered" evidence="1">
    <location>
        <begin position="447"/>
        <end position="495"/>
    </location>
</feature>
<keyword evidence="2" id="KW-0812">Transmembrane</keyword>
<keyword evidence="2" id="KW-1133">Transmembrane helix</keyword>
<feature type="compositionally biased region" description="Polar residues" evidence="1">
    <location>
        <begin position="484"/>
        <end position="495"/>
    </location>
</feature>
<keyword evidence="5" id="KW-1185">Reference proteome</keyword>
<dbReference type="SUPFAM" id="SSF81606">
    <property type="entry name" value="PP2C-like"/>
    <property type="match status" value="1"/>
</dbReference>
<dbReference type="RefSeq" id="WP_380507747.1">
    <property type="nucleotide sequence ID" value="NZ_JBHEZX010000005.1"/>
</dbReference>
<evidence type="ECO:0000256" key="1">
    <source>
        <dbReference type="SAM" id="MobiDB-lite"/>
    </source>
</evidence>
<evidence type="ECO:0000313" key="5">
    <source>
        <dbReference type="Proteomes" id="UP001592582"/>
    </source>
</evidence>
<dbReference type="Proteomes" id="UP001592582">
    <property type="component" value="Unassembled WGS sequence"/>
</dbReference>